<gene>
    <name evidence="3" type="ORF">ACFQ47_05615</name>
</gene>
<feature type="domain" description="Signal transduction histidine kinase internal region" evidence="2">
    <location>
        <begin position="1"/>
        <end position="35"/>
    </location>
</feature>
<dbReference type="Pfam" id="PF02518">
    <property type="entry name" value="HATPase_c"/>
    <property type="match status" value="1"/>
</dbReference>
<protein>
    <submittedName>
        <fullName evidence="3">Sensor histidine kinase</fullName>
        <ecNumber evidence="3">2.7.13.3</ecNumber>
    </submittedName>
</protein>
<dbReference type="PANTHER" id="PTHR34220">
    <property type="entry name" value="SENSOR HISTIDINE KINASE YPDA"/>
    <property type="match status" value="1"/>
</dbReference>
<evidence type="ECO:0000313" key="3">
    <source>
        <dbReference type="EMBL" id="MFD1432159.1"/>
    </source>
</evidence>
<dbReference type="GO" id="GO:0004673">
    <property type="term" value="F:protein histidine kinase activity"/>
    <property type="evidence" value="ECO:0007669"/>
    <property type="project" value="UniProtKB-EC"/>
</dbReference>
<proteinExistence type="predicted"/>
<evidence type="ECO:0000313" key="4">
    <source>
        <dbReference type="Proteomes" id="UP001597192"/>
    </source>
</evidence>
<name>A0ABW4CPX0_9LACO</name>
<keyword evidence="4" id="KW-1185">Reference proteome</keyword>
<reference evidence="4" key="1">
    <citation type="journal article" date="2019" name="Int. J. Syst. Evol. Microbiol.">
        <title>The Global Catalogue of Microorganisms (GCM) 10K type strain sequencing project: providing services to taxonomists for standard genome sequencing and annotation.</title>
        <authorList>
            <consortium name="The Broad Institute Genomics Platform"/>
            <consortium name="The Broad Institute Genome Sequencing Center for Infectious Disease"/>
            <person name="Wu L."/>
            <person name="Ma J."/>
        </authorList>
    </citation>
    <scope>NUCLEOTIDE SEQUENCE [LARGE SCALE GENOMIC DNA]</scope>
    <source>
        <strain evidence="4">CCM 8947</strain>
    </source>
</reference>
<dbReference type="EMBL" id="JBHTOG010000026">
    <property type="protein sequence ID" value="MFD1432159.1"/>
    <property type="molecule type" value="Genomic_DNA"/>
</dbReference>
<dbReference type="RefSeq" id="WP_125696782.1">
    <property type="nucleotide sequence ID" value="NZ_JBHTOG010000026.1"/>
</dbReference>
<evidence type="ECO:0000259" key="1">
    <source>
        <dbReference type="Pfam" id="PF02518"/>
    </source>
</evidence>
<dbReference type="Gene3D" id="3.30.565.10">
    <property type="entry name" value="Histidine kinase-like ATPase, C-terminal domain"/>
    <property type="match status" value="1"/>
</dbReference>
<dbReference type="EC" id="2.7.13.3" evidence="3"/>
<keyword evidence="3" id="KW-0418">Kinase</keyword>
<keyword evidence="3" id="KW-0808">Transferase</keyword>
<evidence type="ECO:0000259" key="2">
    <source>
        <dbReference type="Pfam" id="PF06580"/>
    </source>
</evidence>
<dbReference type="Pfam" id="PF06580">
    <property type="entry name" value="His_kinase"/>
    <property type="match status" value="1"/>
</dbReference>
<dbReference type="PANTHER" id="PTHR34220:SF7">
    <property type="entry name" value="SENSOR HISTIDINE KINASE YPDA"/>
    <property type="match status" value="1"/>
</dbReference>
<accession>A0ABW4CPX0</accession>
<dbReference type="InterPro" id="IPR003594">
    <property type="entry name" value="HATPase_dom"/>
</dbReference>
<dbReference type="SUPFAM" id="SSF55874">
    <property type="entry name" value="ATPase domain of HSP90 chaperone/DNA topoisomerase II/histidine kinase"/>
    <property type="match status" value="1"/>
</dbReference>
<comment type="caution">
    <text evidence="3">The sequence shown here is derived from an EMBL/GenBank/DDBJ whole genome shotgun (WGS) entry which is preliminary data.</text>
</comment>
<dbReference type="Proteomes" id="UP001597192">
    <property type="component" value="Unassembled WGS sequence"/>
</dbReference>
<dbReference type="InterPro" id="IPR010559">
    <property type="entry name" value="Sig_transdc_His_kin_internal"/>
</dbReference>
<feature type="domain" description="Histidine kinase/HSP90-like ATPase" evidence="1">
    <location>
        <begin position="58"/>
        <end position="162"/>
    </location>
</feature>
<dbReference type="InterPro" id="IPR036890">
    <property type="entry name" value="HATPase_C_sf"/>
</dbReference>
<sequence>MRYLLNAGDDLVPLAQEVEHAKEYLNIQRIRYGDDILQADFQIDARAADVLVPPLSIQTFVENTVKYAVSFDSKTLIKVTAAQTMSTEGEFLQLVISDNGPGYPPAILQAVADEHQIDLSEHHIGINNVIARLDLLYNHTYHLKLENLKNGGACTTLELPIQRAVKGENRDESAAGR</sequence>
<organism evidence="3 4">
    <name type="scientific">Lacticaseibacillus yichunensis</name>
    <dbReference type="NCBI Taxonomy" id="2486015"/>
    <lineage>
        <taxon>Bacteria</taxon>
        <taxon>Bacillati</taxon>
        <taxon>Bacillota</taxon>
        <taxon>Bacilli</taxon>
        <taxon>Lactobacillales</taxon>
        <taxon>Lactobacillaceae</taxon>
        <taxon>Lacticaseibacillus</taxon>
    </lineage>
</organism>
<dbReference type="InterPro" id="IPR050640">
    <property type="entry name" value="Bact_2-comp_sensor_kinase"/>
</dbReference>